<evidence type="ECO:0000313" key="3">
    <source>
        <dbReference type="Proteomes" id="UP000677265"/>
    </source>
</evidence>
<dbReference type="Pfam" id="PF06338">
    <property type="entry name" value="ComK"/>
    <property type="match status" value="1"/>
</dbReference>
<dbReference type="EMBL" id="JAGYPE010000006">
    <property type="protein sequence ID" value="MBS4185996.1"/>
    <property type="molecule type" value="Genomic_DNA"/>
</dbReference>
<keyword evidence="3" id="KW-1185">Reference proteome</keyword>
<dbReference type="InterPro" id="IPR010461">
    <property type="entry name" value="ComK"/>
</dbReference>
<protein>
    <submittedName>
        <fullName evidence="1">Competence protein ComK</fullName>
    </submittedName>
</protein>
<dbReference type="RefSeq" id="WP_213145798.1">
    <property type="nucleotide sequence ID" value="NZ_JAGYPE020000009.1"/>
</dbReference>
<dbReference type="AlphaFoldDB" id="A0A942T6J7"/>
<gene>
    <name evidence="2" type="ORF">KHB02_007215</name>
    <name evidence="1" type="ORF">KHB02_31885</name>
</gene>
<sequence>MDIEKYYIINPDFIHMSGYNDRNGKRSTLVEELHRKLVVDRSPLEILADTIRCIGFDLNSAIANAKALLGNIPMCPIQVDPIHNICIFATKSAKNEDAMWFNPHHIVRTNGYYLKTHVILTNGRILTVPCKVSAFNNKLQNADQLQKISKAIVNDPIGFLLDPKRFRLQHS</sequence>
<evidence type="ECO:0000313" key="1">
    <source>
        <dbReference type="EMBL" id="MBS4185996.1"/>
    </source>
</evidence>
<evidence type="ECO:0000313" key="2">
    <source>
        <dbReference type="EMBL" id="MCH6265316.1"/>
    </source>
</evidence>
<name>A0A942T6J7_9BACI</name>
<proteinExistence type="predicted"/>
<reference evidence="1" key="1">
    <citation type="submission" date="2021-05" db="EMBL/GenBank/DDBJ databases">
        <title>Novel Bacillus species.</title>
        <authorList>
            <person name="Liu G."/>
        </authorList>
    </citation>
    <scope>NUCLEOTIDE SEQUENCE</scope>
    <source>
        <strain evidence="1 3">FJAT-50051</strain>
    </source>
</reference>
<dbReference type="Proteomes" id="UP000677265">
    <property type="component" value="Unassembled WGS sequence"/>
</dbReference>
<organism evidence="1">
    <name type="scientific">Neobacillus citreus</name>
    <dbReference type="NCBI Taxonomy" id="2833578"/>
    <lineage>
        <taxon>Bacteria</taxon>
        <taxon>Bacillati</taxon>
        <taxon>Bacillota</taxon>
        <taxon>Bacilli</taxon>
        <taxon>Bacillales</taxon>
        <taxon>Bacillaceae</taxon>
        <taxon>Neobacillus</taxon>
    </lineage>
</organism>
<comment type="caution">
    <text evidence="1">The sequence shown here is derived from an EMBL/GenBank/DDBJ whole genome shotgun (WGS) entry which is preliminary data.</text>
</comment>
<dbReference type="EMBL" id="JAGYPE020000009">
    <property type="protein sequence ID" value="MCH6265316.1"/>
    <property type="molecule type" value="Genomic_DNA"/>
</dbReference>
<accession>A0A942T6J7</accession>
<dbReference type="GO" id="GO:0030420">
    <property type="term" value="P:establishment of competence for transformation"/>
    <property type="evidence" value="ECO:0007669"/>
    <property type="project" value="InterPro"/>
</dbReference>